<name>A0AAU8CII1_9HYPH</name>
<evidence type="ECO:0000256" key="1">
    <source>
        <dbReference type="SAM" id="Phobius"/>
    </source>
</evidence>
<dbReference type="RefSeq" id="WP_353640759.1">
    <property type="nucleotide sequence ID" value="NZ_CP159253.1"/>
</dbReference>
<dbReference type="EMBL" id="CP159253">
    <property type="protein sequence ID" value="XCG46673.1"/>
    <property type="molecule type" value="Genomic_DNA"/>
</dbReference>
<organism evidence="2">
    <name type="scientific">Mesorhizobium sp. WSM2240</name>
    <dbReference type="NCBI Taxonomy" id="3228851"/>
    <lineage>
        <taxon>Bacteria</taxon>
        <taxon>Pseudomonadati</taxon>
        <taxon>Pseudomonadota</taxon>
        <taxon>Alphaproteobacteria</taxon>
        <taxon>Hyphomicrobiales</taxon>
        <taxon>Phyllobacteriaceae</taxon>
        <taxon>Mesorhizobium</taxon>
    </lineage>
</organism>
<proteinExistence type="predicted"/>
<keyword evidence="1" id="KW-0472">Membrane</keyword>
<gene>
    <name evidence="2" type="ORF">ABVK50_15240</name>
</gene>
<accession>A0AAU8CII1</accession>
<keyword evidence="1" id="KW-1133">Transmembrane helix</keyword>
<dbReference type="AlphaFoldDB" id="A0AAU8CII1"/>
<feature type="transmembrane region" description="Helical" evidence="1">
    <location>
        <begin position="38"/>
        <end position="58"/>
    </location>
</feature>
<keyword evidence="1" id="KW-0812">Transmembrane</keyword>
<reference evidence="2" key="1">
    <citation type="submission" date="2024-06" db="EMBL/GenBank/DDBJ databases">
        <title>Mesorhizobium karijinii sp. nov., a symbiont of the iconic Swainsona formosa from arid Australia.</title>
        <authorList>
            <person name="Hill Y.J."/>
            <person name="Watkin E.L.J."/>
            <person name="O'Hara G.W."/>
            <person name="Terpolilli J."/>
            <person name="Tye M.L."/>
            <person name="Kohlmeier M.G."/>
        </authorList>
    </citation>
    <scope>NUCLEOTIDE SEQUENCE</scope>
    <source>
        <strain evidence="2">WSM2240</strain>
    </source>
</reference>
<evidence type="ECO:0000313" key="2">
    <source>
        <dbReference type="EMBL" id="XCG46673.1"/>
    </source>
</evidence>
<protein>
    <submittedName>
        <fullName evidence="2">Uncharacterized protein</fullName>
    </submittedName>
</protein>
<sequence length="64" mass="7222">MRDLLIFVSLATVPAFAFAGYFFWRAIILTTFPLQNQWFEGLCALAGVWTAVVVAAIIRRQISE</sequence>